<dbReference type="GO" id="GO:0008154">
    <property type="term" value="P:actin polymerization or depolymerization"/>
    <property type="evidence" value="ECO:0007669"/>
    <property type="project" value="TreeGrafter"/>
</dbReference>
<dbReference type="Proteomes" id="UP000274429">
    <property type="component" value="Unassembled WGS sequence"/>
</dbReference>
<dbReference type="CDD" id="cd11291">
    <property type="entry name" value="gelsolin_S6_like"/>
    <property type="match status" value="1"/>
</dbReference>
<keyword evidence="7" id="KW-1185">Reference proteome</keyword>
<dbReference type="GO" id="GO:0005085">
    <property type="term" value="F:guanyl-nucleotide exchange factor activity"/>
    <property type="evidence" value="ECO:0007669"/>
    <property type="project" value="InterPro"/>
</dbReference>
<feature type="compositionally biased region" description="Acidic residues" evidence="3">
    <location>
        <begin position="2511"/>
        <end position="2520"/>
    </location>
</feature>
<dbReference type="InterPro" id="IPR035899">
    <property type="entry name" value="DBL_dom_sf"/>
</dbReference>
<dbReference type="SMART" id="SM00365">
    <property type="entry name" value="LRR_SD22"/>
    <property type="match status" value="5"/>
</dbReference>
<dbReference type="Gene3D" id="2.30.29.30">
    <property type="entry name" value="Pleckstrin-homology domain (PH domain)/Phosphotyrosine-binding domain (PTB)"/>
    <property type="match status" value="1"/>
</dbReference>
<dbReference type="InterPro" id="IPR003591">
    <property type="entry name" value="Leu-rich_rpt_typical-subtyp"/>
</dbReference>
<gene>
    <name evidence="6" type="ORF">TTAC_LOCUS7713</name>
</gene>
<dbReference type="Pfam" id="PF00626">
    <property type="entry name" value="Gelsolin"/>
    <property type="match status" value="4"/>
</dbReference>
<dbReference type="GO" id="GO:0051014">
    <property type="term" value="P:actin filament severing"/>
    <property type="evidence" value="ECO:0007669"/>
    <property type="project" value="TreeGrafter"/>
</dbReference>
<dbReference type="SUPFAM" id="SSF55753">
    <property type="entry name" value="Actin depolymerizing proteins"/>
    <property type="match status" value="5"/>
</dbReference>
<dbReference type="SMART" id="SM00364">
    <property type="entry name" value="LRR_BAC"/>
    <property type="match status" value="7"/>
</dbReference>
<dbReference type="GO" id="GO:0030239">
    <property type="term" value="P:myofibril assembly"/>
    <property type="evidence" value="ECO:0007669"/>
    <property type="project" value="TreeGrafter"/>
</dbReference>
<evidence type="ECO:0000313" key="6">
    <source>
        <dbReference type="EMBL" id="VDM32147.1"/>
    </source>
</evidence>
<dbReference type="GO" id="GO:0005737">
    <property type="term" value="C:cytoplasm"/>
    <property type="evidence" value="ECO:0007669"/>
    <property type="project" value="TreeGrafter"/>
</dbReference>
<keyword evidence="1" id="KW-0433">Leucine-rich repeat</keyword>
<feature type="region of interest" description="Disordered" evidence="3">
    <location>
        <begin position="2492"/>
        <end position="2521"/>
    </location>
</feature>
<sequence length="2764" mass="311007">MVRLCVTHSAKSICDILRRSYVFAPDQIEYAVVLQPQGLFQRIASDKFVAGIYGDILFSLHLIDEPKELFDFISSNQVPSSFGGNLMATLRTAPARRSRGRRQEQYTHGLLLSRLTANSLFLQEIEAFQSAANVLGREIQTFVDDISQLQSLAYIPRDLSTFKLDHERVETLHRRRRILLRRLSVCESRGVDLRKRLREVDGVASTISNSEDEDGDGDNLNRSKCEEVVSSLDLPVDRSTQIILVEQYIIQLSETRSKLRKFWTRYTHGLQNLKTLEEFEDRYRKLHPLLGLWQSLIESVSYYLPGHPGSQLLPATTFSDSSLHGPFNTAEDTDSAVVMAGEEERLTSDPSILFSASTTAISAARLTTVAEDSMEGLLTIQTRGKEAQASGVSVLGEIIDLIAIGETIRDETVAAASSCVSSGTDRQIDKRMSITSSNSVLARLALSGRQVDPLMDGDEGEDEECEYEFRDGREIEGANEKPEASVAQDHDGLLVAITNEETIESSPTSLPLACLIPEYVTARIVSLRQLEVMACTSLDKAVSQLDRLVQLYTEINEARQWISRGNSLLNPLTAENVAEMDPMACEEAIRQLNVFRDLREQNLVLKGDPVQFRKQFADLLNAEMKVELSQMLRLVEEVEQALKLTVSKLRQQISRTAYPIKPLPSSQQQLQVQLHQPLGHQNSAARLPKQASLTRDQASSEVETWEQPSVALEFQQNNEKLYQRALQELLITEGNHIRFLEAATQAFSGSLDIPALPRLPAFVRDNPSLLIVNLPDQLIFHKNHFYPELLACDGDPLLIQQWAESSWASLVDLYTNYCLNYERATQYAAALEKDQFHSQWISAYNQYLNLLEAKNFRSKQAKGEEDTIVEESLGEVASLNRVSSCINFGDQLLLGSDDDGGGGGVSVATDENEENLPPTQKNLCGEVIKSTSLCRPLLPYSSRLLEPAQRFQRYHLLIDRLKNYAPEGPQKEALTKAHQSMLDMCNTVNVLMRIRGLSDHPSRLGRLLLHDNFTVWCGEGRNNKHQRYVLLFENAILLTKLRQVNNSLVSTMLATLSSSGTSSNQSLTSAATDFNAEEMGSCVNENDSQLPALPPIPIDASSQKPTYEIKMEIKLSEVGLMPSVQEDRRRFAVWTACRAQLYIFQPSNLQVCTQWIRAINDLLSAQLKRDDVNRQHKIVTCASSLLRPASKSLSCQHSDALRDEIDEQFDEDADKLDSYSPIALKLADLRECSSKDNLDTAGISGVNGDRYTLHQGTNHIQIHGLSTSSASSEESSLDLSSGPASPDAQLLIPSLTAQYFVDLFKPNIQLLDSTVAAYLLTQGKLRLLLEEISQGSPFFTFLNMSAAGTKSVTQFLRGLDLSGVNFGSVGEHVAAQSSDGVPRRSKNRAFVSAASAVLPCTHPLEKMARLEWLKLRNSRLTNSDLPSELKYLNRLEYLSLAKNKLTRLTSITDWPKVFPHLRVLNCRKNQLVSNDAIPPDIFTCPDLQVVDFSCNQLTQVPRGIENASGLLVLNLSDNQLSSVPAEIFTECTELMLLDLSDNCLTVLPAQLRRCSSLQQLILNRNPFQHYQPRTIVAIKNLEVLHMSGTQRRLDNIPKELDRLTKLADLDLSHNQLVGVPEPVFDLRALRKLDLSYNEISELSALTDNWPSLEYLNLSHNQLVSIPSGLTRLTKLRKLYLNDNQLTFSGLPSGMAKLNDLEVLNASNNKLENIPEGLCRCGRLKRLILSNNELETLPDAIHFLIENLEKFDVENNPKLRFPPKPPALQKGAGLAFYNIDFSLDGQLQMMRGISPEPSEDVKKGKESAARLKRMRRRRLDGGENAVATAVENAEGSQVVLAGMRHIAGEKDAIMRRRYAEAAQADEKQVAAKRWKEALTKPNLDYSDIFDEVVSTFPHVHMIGTIRDAGTQLGVEIWVIDEFYPKRFEPEDEEYVGQLYSGDCYILLQTREVTEVPKDGGATGSREWRIFYWIGAKASLDKRACVAMHAVNLRNFLGIDGQTQREEQGEESSDFLSLFQGHKITVLEGSSGSTGFHIVACKEAVVRMYRLFGQEKTMHIVSMPVSPTSLDPKFVYLVDGDSCLYVWFGSRSRLLIQTRGRLLAEKIAQKERLNEATIALEHEGRESTEFWAVIMGLWKPAPRPPAVEHQEERPVQAIVDHPKPPTNVQRPPPARDYISADWKLPRPILYDVKLGKGYLELLQDSIAPFNRQAGINHESQKGLHDVVPELANFHEYLTFGVQFEWLLWGVRRASQSGNKPITKVDLPLGQLTRDILNSENVYLVDSGGELFVWMGKKSARFLRYAGFKLAEELTEMMPRGCFGGAEDTLIDEIVADSSVEQTVTAHKRLPPQPCPEGAETEIFRAQFVGWEPAMAVDFTRTAQSVTARGADPSVILERDQIKTDLRALIAPRETPLSWDKAIQLMNDLNYELIEPLELDANFSQGSPTPSLQQFVILDRKWAPVEPRWFGHFFNKDSYIVIARYWDNELSTDAEDVSKPAEDGPAMSDKFEGGEGEEGDEEEPTKTVVYFWQGREASELAWLTFNFSLRKDMESRLSRNPNANGRPLSVEFKRLKQQQEDIYFLAHFLRKMVIHSGSYRDRESIQRLDHVHFYHLRMNGDPIATRIEMLLEGEEPDLFWTALGGKGDYDKAADYMQYARLFRLSNDAGYFHASEKCADFCQDDLVNDDVMMLDNGEQIYLWLGKKTSDVEVKLSLQAAKLYKEHMARVQPSRPRQLKLTAKNAEPFLFRRCFHGWGPFYEPKDWSG</sequence>
<dbReference type="Pfam" id="PF22697">
    <property type="entry name" value="SOS1_NGEF_PH"/>
    <property type="match status" value="2"/>
</dbReference>
<evidence type="ECO:0000259" key="4">
    <source>
        <dbReference type="PROSITE" id="PS50003"/>
    </source>
</evidence>
<dbReference type="GO" id="GO:0051016">
    <property type="term" value="P:barbed-end actin filament capping"/>
    <property type="evidence" value="ECO:0007669"/>
    <property type="project" value="TreeGrafter"/>
</dbReference>
<dbReference type="InterPro" id="IPR032675">
    <property type="entry name" value="LRR_dom_sf"/>
</dbReference>
<dbReference type="PROSITE" id="PS50010">
    <property type="entry name" value="DH_2"/>
    <property type="match status" value="1"/>
</dbReference>
<evidence type="ECO:0000256" key="2">
    <source>
        <dbReference type="ARBA" id="ARBA00022737"/>
    </source>
</evidence>
<dbReference type="PANTHER" id="PTHR11977:SF51">
    <property type="entry name" value="PROTEIN FLIGHTLESS-1 HOMOLOG"/>
    <property type="match status" value="1"/>
</dbReference>
<dbReference type="GO" id="GO:0005546">
    <property type="term" value="F:phosphatidylinositol-4,5-bisphosphate binding"/>
    <property type="evidence" value="ECO:0007669"/>
    <property type="project" value="TreeGrafter"/>
</dbReference>
<reference evidence="6 7" key="2">
    <citation type="submission" date="2018-11" db="EMBL/GenBank/DDBJ databases">
        <authorList>
            <consortium name="Pathogen Informatics"/>
        </authorList>
    </citation>
    <scope>NUCLEOTIDE SEQUENCE [LARGE SCALE GENOMIC DNA]</scope>
</reference>
<dbReference type="GO" id="GO:0015629">
    <property type="term" value="C:actin cytoskeleton"/>
    <property type="evidence" value="ECO:0007669"/>
    <property type="project" value="TreeGrafter"/>
</dbReference>
<dbReference type="SMART" id="SM00233">
    <property type="entry name" value="PH"/>
    <property type="match status" value="1"/>
</dbReference>
<dbReference type="InterPro" id="IPR007122">
    <property type="entry name" value="Villin/Gelsolin"/>
</dbReference>
<evidence type="ECO:0000256" key="1">
    <source>
        <dbReference type="ARBA" id="ARBA00022614"/>
    </source>
</evidence>
<dbReference type="InterPro" id="IPR007123">
    <property type="entry name" value="Gelsolin-like_dom"/>
</dbReference>
<dbReference type="PANTHER" id="PTHR11977">
    <property type="entry name" value="VILLIN"/>
    <property type="match status" value="1"/>
</dbReference>
<evidence type="ECO:0000259" key="5">
    <source>
        <dbReference type="PROSITE" id="PS50010"/>
    </source>
</evidence>
<dbReference type="PROSITE" id="PS50003">
    <property type="entry name" value="PH_DOMAIN"/>
    <property type="match status" value="1"/>
</dbReference>
<name>A0A158REP0_HYDTA</name>
<dbReference type="OrthoDB" id="20529at2759"/>
<dbReference type="SUPFAM" id="SSF50729">
    <property type="entry name" value="PH domain-like"/>
    <property type="match status" value="1"/>
</dbReference>
<dbReference type="STRING" id="6205.A0A158REP0"/>
<dbReference type="WBParaSite" id="TTAC_0000772801-mRNA-1">
    <property type="protein sequence ID" value="TTAC_0000772801-mRNA-1"/>
    <property type="gene ID" value="TTAC_0000772801"/>
</dbReference>
<dbReference type="PRINTS" id="PR00597">
    <property type="entry name" value="GELSOLIN"/>
</dbReference>
<evidence type="ECO:0000256" key="3">
    <source>
        <dbReference type="SAM" id="MobiDB-lite"/>
    </source>
</evidence>
<dbReference type="SMART" id="SM00325">
    <property type="entry name" value="RhoGEF"/>
    <property type="match status" value="1"/>
</dbReference>
<dbReference type="SUPFAM" id="SSF52058">
    <property type="entry name" value="L domain-like"/>
    <property type="match status" value="1"/>
</dbReference>
<feature type="domain" description="PH" evidence="4">
    <location>
        <begin position="1000"/>
        <end position="1164"/>
    </location>
</feature>
<dbReference type="InterPro" id="IPR000219">
    <property type="entry name" value="DH_dom"/>
</dbReference>
<evidence type="ECO:0000313" key="7">
    <source>
        <dbReference type="Proteomes" id="UP000274429"/>
    </source>
</evidence>
<protein>
    <submittedName>
        <fullName evidence="8">DH domain-containing protein</fullName>
    </submittedName>
</protein>
<organism evidence="8">
    <name type="scientific">Hydatigena taeniaeformis</name>
    <name type="common">Feline tapeworm</name>
    <name type="synonym">Taenia taeniaeformis</name>
    <dbReference type="NCBI Taxonomy" id="6205"/>
    <lineage>
        <taxon>Eukaryota</taxon>
        <taxon>Metazoa</taxon>
        <taxon>Spiralia</taxon>
        <taxon>Lophotrochozoa</taxon>
        <taxon>Platyhelminthes</taxon>
        <taxon>Cestoda</taxon>
        <taxon>Eucestoda</taxon>
        <taxon>Cyclophyllidea</taxon>
        <taxon>Taeniidae</taxon>
        <taxon>Hydatigera</taxon>
    </lineage>
</organism>
<dbReference type="SUPFAM" id="SSF48065">
    <property type="entry name" value="DBL homology domain (DH-domain)"/>
    <property type="match status" value="1"/>
</dbReference>
<dbReference type="SMART" id="SM00262">
    <property type="entry name" value="GEL"/>
    <property type="match status" value="4"/>
</dbReference>
<dbReference type="Gene3D" id="3.80.10.10">
    <property type="entry name" value="Ribonuclease Inhibitor"/>
    <property type="match status" value="2"/>
</dbReference>
<dbReference type="GO" id="GO:0005634">
    <property type="term" value="C:nucleus"/>
    <property type="evidence" value="ECO:0007669"/>
    <property type="project" value="TreeGrafter"/>
</dbReference>
<feature type="domain" description="DH" evidence="5">
    <location>
        <begin position="721"/>
        <end position="991"/>
    </location>
</feature>
<dbReference type="Gene3D" id="1.20.900.10">
    <property type="entry name" value="Dbl homology (DH) domain"/>
    <property type="match status" value="1"/>
</dbReference>
<dbReference type="InterPro" id="IPR001849">
    <property type="entry name" value="PH_domain"/>
</dbReference>
<dbReference type="PROSITE" id="PS51450">
    <property type="entry name" value="LRR"/>
    <property type="match status" value="6"/>
</dbReference>
<dbReference type="Gene3D" id="3.40.20.10">
    <property type="entry name" value="Severin"/>
    <property type="match status" value="5"/>
</dbReference>
<evidence type="ECO:0000313" key="8">
    <source>
        <dbReference type="WBParaSite" id="TTAC_0000772801-mRNA-1"/>
    </source>
</evidence>
<dbReference type="InterPro" id="IPR055251">
    <property type="entry name" value="SOS1_NGEF_PH"/>
</dbReference>
<keyword evidence="2" id="KW-0677">Repeat</keyword>
<proteinExistence type="predicted"/>
<dbReference type="SMART" id="SM00369">
    <property type="entry name" value="LRR_TYP"/>
    <property type="match status" value="11"/>
</dbReference>
<dbReference type="GO" id="GO:0051015">
    <property type="term" value="F:actin filament binding"/>
    <property type="evidence" value="ECO:0007669"/>
    <property type="project" value="InterPro"/>
</dbReference>
<dbReference type="InterPro" id="IPR029006">
    <property type="entry name" value="ADF-H/Gelsolin-like_dom_sf"/>
</dbReference>
<accession>A0A158REP0</accession>
<dbReference type="InterPro" id="IPR011993">
    <property type="entry name" value="PH-like_dom_sf"/>
</dbReference>
<dbReference type="InterPro" id="IPR001611">
    <property type="entry name" value="Leu-rich_rpt"/>
</dbReference>
<dbReference type="Pfam" id="PF13855">
    <property type="entry name" value="LRR_8"/>
    <property type="match status" value="2"/>
</dbReference>
<reference evidence="8" key="1">
    <citation type="submission" date="2016-04" db="UniProtKB">
        <authorList>
            <consortium name="WormBaseParasite"/>
        </authorList>
    </citation>
    <scope>IDENTIFICATION</scope>
</reference>
<dbReference type="EMBL" id="UYWX01020397">
    <property type="protein sequence ID" value="VDM32147.1"/>
    <property type="molecule type" value="Genomic_DNA"/>
</dbReference>